<evidence type="ECO:0000313" key="2">
    <source>
        <dbReference type="Proteomes" id="UP000821865"/>
    </source>
</evidence>
<sequence>MQRHSRTRRRPPAPDHWQLQQPFRWLGLHHVQLRQLPPVRASEVYKCSKTRNIFNTYITWHHLSYFPLVQVVRQSDAIFSAALSKIGDGRALEKEEVDMFQARLVSEHDAKCRSPHAVRLFYSNKDAEARG</sequence>
<keyword evidence="2" id="KW-1185">Reference proteome</keyword>
<name>A0ACB8D4V6_DERSI</name>
<gene>
    <name evidence="1" type="ORF">HPB49_010995</name>
</gene>
<proteinExistence type="predicted"/>
<dbReference type="Proteomes" id="UP000821865">
    <property type="component" value="Chromosome 3"/>
</dbReference>
<comment type="caution">
    <text evidence="1">The sequence shown here is derived from an EMBL/GenBank/DDBJ whole genome shotgun (WGS) entry which is preliminary data.</text>
</comment>
<evidence type="ECO:0000313" key="1">
    <source>
        <dbReference type="EMBL" id="KAH7959418.1"/>
    </source>
</evidence>
<organism evidence="1 2">
    <name type="scientific">Dermacentor silvarum</name>
    <name type="common">Tick</name>
    <dbReference type="NCBI Taxonomy" id="543639"/>
    <lineage>
        <taxon>Eukaryota</taxon>
        <taxon>Metazoa</taxon>
        <taxon>Ecdysozoa</taxon>
        <taxon>Arthropoda</taxon>
        <taxon>Chelicerata</taxon>
        <taxon>Arachnida</taxon>
        <taxon>Acari</taxon>
        <taxon>Parasitiformes</taxon>
        <taxon>Ixodida</taxon>
        <taxon>Ixodoidea</taxon>
        <taxon>Ixodidae</taxon>
        <taxon>Rhipicephalinae</taxon>
        <taxon>Dermacentor</taxon>
    </lineage>
</organism>
<dbReference type="EMBL" id="CM023472">
    <property type="protein sequence ID" value="KAH7959418.1"/>
    <property type="molecule type" value="Genomic_DNA"/>
</dbReference>
<accession>A0ACB8D4V6</accession>
<protein>
    <submittedName>
        <fullName evidence="1">Uncharacterized protein</fullName>
    </submittedName>
</protein>
<reference evidence="1" key="1">
    <citation type="submission" date="2020-05" db="EMBL/GenBank/DDBJ databases">
        <title>Large-scale comparative analyses of tick genomes elucidate their genetic diversity and vector capacities.</title>
        <authorList>
            <person name="Jia N."/>
            <person name="Wang J."/>
            <person name="Shi W."/>
            <person name="Du L."/>
            <person name="Sun Y."/>
            <person name="Zhan W."/>
            <person name="Jiang J."/>
            <person name="Wang Q."/>
            <person name="Zhang B."/>
            <person name="Ji P."/>
            <person name="Sakyi L.B."/>
            <person name="Cui X."/>
            <person name="Yuan T."/>
            <person name="Jiang B."/>
            <person name="Yang W."/>
            <person name="Lam T.T.-Y."/>
            <person name="Chang Q."/>
            <person name="Ding S."/>
            <person name="Wang X."/>
            <person name="Zhu J."/>
            <person name="Ruan X."/>
            <person name="Zhao L."/>
            <person name="Wei J."/>
            <person name="Que T."/>
            <person name="Du C."/>
            <person name="Cheng J."/>
            <person name="Dai P."/>
            <person name="Han X."/>
            <person name="Huang E."/>
            <person name="Gao Y."/>
            <person name="Liu J."/>
            <person name="Shao H."/>
            <person name="Ye R."/>
            <person name="Li L."/>
            <person name="Wei W."/>
            <person name="Wang X."/>
            <person name="Wang C."/>
            <person name="Yang T."/>
            <person name="Huo Q."/>
            <person name="Li W."/>
            <person name="Guo W."/>
            <person name="Chen H."/>
            <person name="Zhou L."/>
            <person name="Ni X."/>
            <person name="Tian J."/>
            <person name="Zhou Y."/>
            <person name="Sheng Y."/>
            <person name="Liu T."/>
            <person name="Pan Y."/>
            <person name="Xia L."/>
            <person name="Li J."/>
            <person name="Zhao F."/>
            <person name="Cao W."/>
        </authorList>
    </citation>
    <scope>NUCLEOTIDE SEQUENCE</scope>
    <source>
        <strain evidence="1">Dsil-2018</strain>
    </source>
</reference>